<dbReference type="EMBL" id="KV427713">
    <property type="protein sequence ID" value="KZS99826.1"/>
    <property type="molecule type" value="Genomic_DNA"/>
</dbReference>
<evidence type="ECO:0008006" key="3">
    <source>
        <dbReference type="Google" id="ProtNLM"/>
    </source>
</evidence>
<dbReference type="AlphaFoldDB" id="A0A165AX73"/>
<dbReference type="InParanoid" id="A0A165AX73"/>
<gene>
    <name evidence="1" type="ORF">LAESUDRAFT_667510</name>
</gene>
<feature type="non-terminal residue" evidence="1">
    <location>
        <position position="1"/>
    </location>
</feature>
<sequence length="83" mass="9273">DDEFIFITNLVNGVDQYKFPSLERLRSYTYPIVHNRIMQIATFGTNIVVGGDDGFARLFDSRTGRLIECLNHSSGACKGSNLS</sequence>
<keyword evidence="2" id="KW-1185">Reference proteome</keyword>
<protein>
    <recommendedName>
        <fullName evidence="3">WD40 repeat-like protein</fullName>
    </recommendedName>
</protein>
<organism evidence="1 2">
    <name type="scientific">Laetiporus sulphureus 93-53</name>
    <dbReference type="NCBI Taxonomy" id="1314785"/>
    <lineage>
        <taxon>Eukaryota</taxon>
        <taxon>Fungi</taxon>
        <taxon>Dikarya</taxon>
        <taxon>Basidiomycota</taxon>
        <taxon>Agaricomycotina</taxon>
        <taxon>Agaricomycetes</taxon>
        <taxon>Polyporales</taxon>
        <taxon>Laetiporus</taxon>
    </lineage>
</organism>
<name>A0A165AX73_9APHY</name>
<dbReference type="GeneID" id="63822342"/>
<dbReference type="OrthoDB" id="3238562at2759"/>
<evidence type="ECO:0000313" key="2">
    <source>
        <dbReference type="Proteomes" id="UP000076871"/>
    </source>
</evidence>
<dbReference type="Proteomes" id="UP000076871">
    <property type="component" value="Unassembled WGS sequence"/>
</dbReference>
<dbReference type="RefSeq" id="XP_040757567.1">
    <property type="nucleotide sequence ID" value="XM_040905312.1"/>
</dbReference>
<dbReference type="InterPro" id="IPR011047">
    <property type="entry name" value="Quinoprotein_ADH-like_sf"/>
</dbReference>
<evidence type="ECO:0000313" key="1">
    <source>
        <dbReference type="EMBL" id="KZS99826.1"/>
    </source>
</evidence>
<reference evidence="1 2" key="1">
    <citation type="journal article" date="2016" name="Mol. Biol. Evol.">
        <title>Comparative Genomics of Early-Diverging Mushroom-Forming Fungi Provides Insights into the Origins of Lignocellulose Decay Capabilities.</title>
        <authorList>
            <person name="Nagy L.G."/>
            <person name="Riley R."/>
            <person name="Tritt A."/>
            <person name="Adam C."/>
            <person name="Daum C."/>
            <person name="Floudas D."/>
            <person name="Sun H."/>
            <person name="Yadav J.S."/>
            <person name="Pangilinan J."/>
            <person name="Larsson K.H."/>
            <person name="Matsuura K."/>
            <person name="Barry K."/>
            <person name="Labutti K."/>
            <person name="Kuo R."/>
            <person name="Ohm R.A."/>
            <person name="Bhattacharya S.S."/>
            <person name="Shirouzu T."/>
            <person name="Yoshinaga Y."/>
            <person name="Martin F.M."/>
            <person name="Grigoriev I.V."/>
            <person name="Hibbett D.S."/>
        </authorList>
    </citation>
    <scope>NUCLEOTIDE SEQUENCE [LARGE SCALE GENOMIC DNA]</scope>
    <source>
        <strain evidence="1 2">93-53</strain>
    </source>
</reference>
<dbReference type="SUPFAM" id="SSF50998">
    <property type="entry name" value="Quinoprotein alcohol dehydrogenase-like"/>
    <property type="match status" value="1"/>
</dbReference>
<proteinExistence type="predicted"/>
<accession>A0A165AX73</accession>